<dbReference type="RefSeq" id="WP_116688137.1">
    <property type="nucleotide sequence ID" value="NZ_CAWNYD010000007.1"/>
</dbReference>
<keyword evidence="3" id="KW-1185">Reference proteome</keyword>
<protein>
    <submittedName>
        <fullName evidence="2">XRE family transcriptional regulator</fullName>
    </submittedName>
</protein>
<dbReference type="InterPro" id="IPR001387">
    <property type="entry name" value="Cro/C1-type_HTH"/>
</dbReference>
<dbReference type="Proteomes" id="UP000244906">
    <property type="component" value="Unassembled WGS sequence"/>
</dbReference>
<reference evidence="2 3" key="1">
    <citation type="submission" date="2018-04" db="EMBL/GenBank/DDBJ databases">
        <title>Thalassorhabdus spongiae gen. nov., sp. nov., isolated from a marine sponge in South-West Iceland.</title>
        <authorList>
            <person name="Knobloch S."/>
            <person name="Daussin A."/>
            <person name="Johannsson R."/>
            <person name="Marteinsson V.T."/>
        </authorList>
    </citation>
    <scope>NUCLEOTIDE SEQUENCE [LARGE SCALE GENOMIC DNA]</scope>
    <source>
        <strain evidence="2 3">Hp12</strain>
    </source>
</reference>
<dbReference type="OrthoDB" id="9805309at2"/>
<dbReference type="Gene3D" id="1.10.260.40">
    <property type="entry name" value="lambda repressor-like DNA-binding domains"/>
    <property type="match status" value="1"/>
</dbReference>
<dbReference type="GO" id="GO:0003677">
    <property type="term" value="F:DNA binding"/>
    <property type="evidence" value="ECO:0007669"/>
    <property type="project" value="InterPro"/>
</dbReference>
<dbReference type="Pfam" id="PF13443">
    <property type="entry name" value="HTH_26"/>
    <property type="match status" value="1"/>
</dbReference>
<dbReference type="AlphaFoldDB" id="A0A2V1GY14"/>
<proteinExistence type="predicted"/>
<comment type="caution">
    <text evidence="2">The sequence shown here is derived from an EMBL/GenBank/DDBJ whole genome shotgun (WGS) entry which is preliminary data.</text>
</comment>
<accession>A0A2V1GY14</accession>
<dbReference type="SUPFAM" id="SSF47413">
    <property type="entry name" value="lambda repressor-like DNA-binding domains"/>
    <property type="match status" value="1"/>
</dbReference>
<evidence type="ECO:0000313" key="2">
    <source>
        <dbReference type="EMBL" id="PVZ66775.1"/>
    </source>
</evidence>
<feature type="domain" description="HTH cro/C1-type" evidence="1">
    <location>
        <begin position="18"/>
        <end position="73"/>
    </location>
</feature>
<name>A0A2V1GY14_9GAMM</name>
<gene>
    <name evidence="2" type="ORF">DC094_16050</name>
</gene>
<evidence type="ECO:0000259" key="1">
    <source>
        <dbReference type="Pfam" id="PF13443"/>
    </source>
</evidence>
<organism evidence="2 3">
    <name type="scientific">Pelagibaculum spongiae</name>
    <dbReference type="NCBI Taxonomy" id="2080658"/>
    <lineage>
        <taxon>Bacteria</taxon>
        <taxon>Pseudomonadati</taxon>
        <taxon>Pseudomonadota</taxon>
        <taxon>Gammaproteobacteria</taxon>
        <taxon>Oceanospirillales</taxon>
        <taxon>Pelagibaculum</taxon>
    </lineage>
</organism>
<dbReference type="EMBL" id="QDDL01000007">
    <property type="protein sequence ID" value="PVZ66775.1"/>
    <property type="molecule type" value="Genomic_DNA"/>
</dbReference>
<dbReference type="InterPro" id="IPR010982">
    <property type="entry name" value="Lambda_DNA-bd_dom_sf"/>
</dbReference>
<evidence type="ECO:0000313" key="3">
    <source>
        <dbReference type="Proteomes" id="UP000244906"/>
    </source>
</evidence>
<sequence>MIRVLLKQKLDEKSFKDRRRITLSEVCETTGISRATLNRIANVPGYKTNTDIISALCKYFECMPGDLLQHHPEEIREQK</sequence>